<comment type="caution">
    <text evidence="1">The sequence shown here is derived from an EMBL/GenBank/DDBJ whole genome shotgun (WGS) entry which is preliminary data.</text>
</comment>
<reference evidence="2" key="1">
    <citation type="journal article" date="2019" name="Int. J. Syst. Evol. Microbiol.">
        <title>The Global Catalogue of Microorganisms (GCM) 10K type strain sequencing project: providing services to taxonomists for standard genome sequencing and annotation.</title>
        <authorList>
            <consortium name="The Broad Institute Genomics Platform"/>
            <consortium name="The Broad Institute Genome Sequencing Center for Infectious Disease"/>
            <person name="Wu L."/>
            <person name="Ma J."/>
        </authorList>
    </citation>
    <scope>NUCLEOTIDE SEQUENCE [LARGE SCALE GENOMIC DNA]</scope>
    <source>
        <strain evidence="2">JCM 17338</strain>
    </source>
</reference>
<evidence type="ECO:0000313" key="2">
    <source>
        <dbReference type="Proteomes" id="UP001501081"/>
    </source>
</evidence>
<proteinExistence type="predicted"/>
<sequence>MKHEVKSYYSGTSGLILPVPNKSHYPEAYINKSRLCYYGSLMNSIEINSSFYKIPLASTIKKWSDEVPNDFRFTFKLFKGITHVPKLGFQIGDIAKFMNVINQVGEKKGCLLVQFPPSIRNANLGQLSDLMFSLQEHNPDNAWNVALEFRHQSLYTEEVYELLEAHNLGMVIHDKGSVASPFDAVDHNFIYLRFHGPGGNYRGSYTDDVLYEYAGYIAEWLLDRKKVFVYFNNTMGDAYGNLNTLKKFVLELS</sequence>
<keyword evidence="2" id="KW-1185">Reference proteome</keyword>
<dbReference type="InterPro" id="IPR002763">
    <property type="entry name" value="DUF72"/>
</dbReference>
<dbReference type="InterPro" id="IPR036520">
    <property type="entry name" value="UPF0759_sf"/>
</dbReference>
<organism evidence="1 2">
    <name type="scientific">Pedobacter ginsengiterrae</name>
    <dbReference type="NCBI Taxonomy" id="871696"/>
    <lineage>
        <taxon>Bacteria</taxon>
        <taxon>Pseudomonadati</taxon>
        <taxon>Bacteroidota</taxon>
        <taxon>Sphingobacteriia</taxon>
        <taxon>Sphingobacteriales</taxon>
        <taxon>Sphingobacteriaceae</taxon>
        <taxon>Pedobacter</taxon>
    </lineage>
</organism>
<protein>
    <submittedName>
        <fullName evidence="1">DUF72 domain-containing protein</fullName>
    </submittedName>
</protein>
<dbReference type="SUPFAM" id="SSF117396">
    <property type="entry name" value="TM1631-like"/>
    <property type="match status" value="1"/>
</dbReference>
<dbReference type="EMBL" id="BAABAK010000016">
    <property type="protein sequence ID" value="GAA3976620.1"/>
    <property type="molecule type" value="Genomic_DNA"/>
</dbReference>
<evidence type="ECO:0000313" key="1">
    <source>
        <dbReference type="EMBL" id="GAA3976620.1"/>
    </source>
</evidence>
<dbReference type="Proteomes" id="UP001501081">
    <property type="component" value="Unassembled WGS sequence"/>
</dbReference>
<dbReference type="PANTHER" id="PTHR30348:SF4">
    <property type="entry name" value="DUF72 DOMAIN-CONTAINING PROTEIN"/>
    <property type="match status" value="1"/>
</dbReference>
<name>A0ABP7Q578_9SPHI</name>
<dbReference type="PANTHER" id="PTHR30348">
    <property type="entry name" value="UNCHARACTERIZED PROTEIN YECE"/>
    <property type="match status" value="1"/>
</dbReference>
<dbReference type="RefSeq" id="WP_316757237.1">
    <property type="nucleotide sequence ID" value="NZ_BAABAK010000016.1"/>
</dbReference>
<dbReference type="Pfam" id="PF01904">
    <property type="entry name" value="DUF72"/>
    <property type="match status" value="1"/>
</dbReference>
<gene>
    <name evidence="1" type="ORF">GCM10022246_31170</name>
</gene>
<accession>A0ABP7Q578</accession>
<dbReference type="Gene3D" id="3.20.20.410">
    <property type="entry name" value="Protein of unknown function UPF0759"/>
    <property type="match status" value="1"/>
</dbReference>